<feature type="compositionally biased region" description="Basic and acidic residues" evidence="1">
    <location>
        <begin position="77"/>
        <end position="87"/>
    </location>
</feature>
<evidence type="ECO:0000313" key="3">
    <source>
        <dbReference type="Proteomes" id="UP001465976"/>
    </source>
</evidence>
<protein>
    <submittedName>
        <fullName evidence="2">Uncharacterized protein</fullName>
    </submittedName>
</protein>
<accession>A0ABR3F335</accession>
<name>A0ABR3F335_9AGAR</name>
<reference evidence="2 3" key="1">
    <citation type="submission" date="2024-02" db="EMBL/GenBank/DDBJ databases">
        <title>A draft genome for the cacao thread blight pathogen Marasmius crinis-equi.</title>
        <authorList>
            <person name="Cohen S.P."/>
            <person name="Baruah I.K."/>
            <person name="Amoako-Attah I."/>
            <person name="Bukari Y."/>
            <person name="Meinhardt L.W."/>
            <person name="Bailey B.A."/>
        </authorList>
    </citation>
    <scope>NUCLEOTIDE SEQUENCE [LARGE SCALE GENOMIC DNA]</scope>
    <source>
        <strain evidence="2 3">GH-76</strain>
    </source>
</reference>
<gene>
    <name evidence="2" type="ORF">V5O48_012442</name>
</gene>
<dbReference type="Proteomes" id="UP001465976">
    <property type="component" value="Unassembled WGS sequence"/>
</dbReference>
<feature type="compositionally biased region" description="Polar residues" evidence="1">
    <location>
        <begin position="155"/>
        <end position="167"/>
    </location>
</feature>
<proteinExistence type="predicted"/>
<evidence type="ECO:0000256" key="1">
    <source>
        <dbReference type="SAM" id="MobiDB-lite"/>
    </source>
</evidence>
<feature type="compositionally biased region" description="Acidic residues" evidence="1">
    <location>
        <begin position="120"/>
        <end position="131"/>
    </location>
</feature>
<dbReference type="EMBL" id="JBAHYK010001100">
    <property type="protein sequence ID" value="KAL0569522.1"/>
    <property type="molecule type" value="Genomic_DNA"/>
</dbReference>
<feature type="region of interest" description="Disordered" evidence="1">
    <location>
        <begin position="77"/>
        <end position="198"/>
    </location>
</feature>
<comment type="caution">
    <text evidence="2">The sequence shown here is derived from an EMBL/GenBank/DDBJ whole genome shotgun (WGS) entry which is preliminary data.</text>
</comment>
<keyword evidence="3" id="KW-1185">Reference proteome</keyword>
<sequence length="198" mass="21987">MKKHFIHRHPTASLTEYKNLWSIDDREAKLMEGEWADRHKVVRLQKKKNNKMGLVISDAHSSSALNRIHEQNVHLIEDEGDPLKLGDESNESTGDTSDSEEEKLLAGDEIDNDSPRIETDDQDFDDFDGEDKDGAISDENRVPAAEEQPEVARLKQTSTHQSTNAATHTLHPSPINIAPNLNPVNSSSTSGPSIRCSG</sequence>
<evidence type="ECO:0000313" key="2">
    <source>
        <dbReference type="EMBL" id="KAL0569522.1"/>
    </source>
</evidence>
<feature type="compositionally biased region" description="Basic and acidic residues" evidence="1">
    <location>
        <begin position="132"/>
        <end position="141"/>
    </location>
</feature>
<organism evidence="2 3">
    <name type="scientific">Marasmius crinis-equi</name>
    <dbReference type="NCBI Taxonomy" id="585013"/>
    <lineage>
        <taxon>Eukaryota</taxon>
        <taxon>Fungi</taxon>
        <taxon>Dikarya</taxon>
        <taxon>Basidiomycota</taxon>
        <taxon>Agaricomycotina</taxon>
        <taxon>Agaricomycetes</taxon>
        <taxon>Agaricomycetidae</taxon>
        <taxon>Agaricales</taxon>
        <taxon>Marasmiineae</taxon>
        <taxon>Marasmiaceae</taxon>
        <taxon>Marasmius</taxon>
    </lineage>
</organism>
<feature type="compositionally biased region" description="Polar residues" evidence="1">
    <location>
        <begin position="182"/>
        <end position="192"/>
    </location>
</feature>